<proteinExistence type="predicted"/>
<dbReference type="AlphaFoldDB" id="A0A8J3WF82"/>
<keyword evidence="3" id="KW-1185">Reference proteome</keyword>
<evidence type="ECO:0000256" key="1">
    <source>
        <dbReference type="SAM" id="SignalP"/>
    </source>
</evidence>
<evidence type="ECO:0000313" key="2">
    <source>
        <dbReference type="EMBL" id="GIH86597.1"/>
    </source>
</evidence>
<comment type="caution">
    <text evidence="2">The sequence shown here is derived from an EMBL/GenBank/DDBJ whole genome shotgun (WGS) entry which is preliminary data.</text>
</comment>
<reference evidence="2" key="1">
    <citation type="submission" date="2021-01" db="EMBL/GenBank/DDBJ databases">
        <title>Whole genome shotgun sequence of Planobispora rosea NBRC 15558.</title>
        <authorList>
            <person name="Komaki H."/>
            <person name="Tamura T."/>
        </authorList>
    </citation>
    <scope>NUCLEOTIDE SEQUENCE</scope>
    <source>
        <strain evidence="2">NBRC 15558</strain>
    </source>
</reference>
<protein>
    <recommendedName>
        <fullName evidence="4">Secreted protein</fullName>
    </recommendedName>
</protein>
<accession>A0A8J3WF82</accession>
<feature type="chain" id="PRO_5035150607" description="Secreted protein" evidence="1">
    <location>
        <begin position="25"/>
        <end position="146"/>
    </location>
</feature>
<feature type="signal peptide" evidence="1">
    <location>
        <begin position="1"/>
        <end position="24"/>
    </location>
</feature>
<dbReference type="Proteomes" id="UP000655044">
    <property type="component" value="Unassembled WGS sequence"/>
</dbReference>
<organism evidence="2 3">
    <name type="scientific">Planobispora rosea</name>
    <dbReference type="NCBI Taxonomy" id="35762"/>
    <lineage>
        <taxon>Bacteria</taxon>
        <taxon>Bacillati</taxon>
        <taxon>Actinomycetota</taxon>
        <taxon>Actinomycetes</taxon>
        <taxon>Streptosporangiales</taxon>
        <taxon>Streptosporangiaceae</taxon>
        <taxon>Planobispora</taxon>
    </lineage>
</organism>
<sequence length="146" mass="15959">MRRVLQGIVPAVVLVLASPTAATATTAGDGYYGPLRSASGHSGYAHAPMWGTGGELGKDLVLYGRIYDRDRHPGHCGWIQATYRYQKGGSRVFPARWVCGSGHRRFRFAAGGTLREAKVRICVYQPARRKLSNCVTESIFLHGVKP</sequence>
<dbReference type="OrthoDB" id="3537737at2"/>
<dbReference type="EMBL" id="BOOI01000048">
    <property type="protein sequence ID" value="GIH86597.1"/>
    <property type="molecule type" value="Genomic_DNA"/>
</dbReference>
<keyword evidence="1" id="KW-0732">Signal</keyword>
<evidence type="ECO:0008006" key="4">
    <source>
        <dbReference type="Google" id="ProtNLM"/>
    </source>
</evidence>
<gene>
    <name evidence="2" type="ORF">Pro02_50050</name>
</gene>
<evidence type="ECO:0000313" key="3">
    <source>
        <dbReference type="Proteomes" id="UP000655044"/>
    </source>
</evidence>
<name>A0A8J3WF82_PLARO</name>
<dbReference type="RefSeq" id="WP_141703449.1">
    <property type="nucleotide sequence ID" value="NZ_BMQP01000029.1"/>
</dbReference>